<evidence type="ECO:0000256" key="2">
    <source>
        <dbReference type="ARBA" id="ARBA00009194"/>
    </source>
</evidence>
<keyword evidence="5" id="KW-1185">Reference proteome</keyword>
<dbReference type="Gene3D" id="2.50.20.20">
    <property type="match status" value="1"/>
</dbReference>
<evidence type="ECO:0000313" key="5">
    <source>
        <dbReference type="Proteomes" id="UP001299970"/>
    </source>
</evidence>
<keyword evidence="4" id="KW-0449">Lipoprotein</keyword>
<name>A0ABS9TMQ1_9PSEU</name>
<sequence>MPRPIRGAGIACVAVVAVALLGGCSGTGEAPVGSPAAQNGAAAAGDPAALLASAAAATFASGSTRFALQMQVSSGGQDTTASGAGSYDFARKVGDISVTTTGTAAQRSQVDVIMDGATFYTRLPGQEGWTRTQAQGAAAGGQQYDPAQQLDILQKVSSDVRLVGVEELRGEQVRHLTFTIDPASLAAASGMAGDGAAALQRGGPIAGDVYIDDAGRVRKLQTRMTMDIAGSSTAMNLVSEYIEFGVPVTVQAPDPATVR</sequence>
<keyword evidence="3" id="KW-0472">Membrane</keyword>
<dbReference type="InterPro" id="IPR009830">
    <property type="entry name" value="LppX/LprAFG"/>
</dbReference>
<gene>
    <name evidence="4" type="ORF">MMF94_29320</name>
</gene>
<protein>
    <submittedName>
        <fullName evidence="4">LppX_LprAFG lipoprotein</fullName>
    </submittedName>
</protein>
<comment type="similarity">
    <text evidence="2">Belongs to the LppX/LprAFG lipoprotein family.</text>
</comment>
<evidence type="ECO:0000313" key="4">
    <source>
        <dbReference type="EMBL" id="MCH6169820.1"/>
    </source>
</evidence>
<dbReference type="Proteomes" id="UP001299970">
    <property type="component" value="Unassembled WGS sequence"/>
</dbReference>
<comment type="subcellular location">
    <subcellularLocation>
        <location evidence="1">Cell envelope</location>
    </subcellularLocation>
</comment>
<dbReference type="RefSeq" id="WP_241040479.1">
    <property type="nucleotide sequence ID" value="NZ_BAAAJF010000014.1"/>
</dbReference>
<dbReference type="PROSITE" id="PS51257">
    <property type="entry name" value="PROKAR_LIPOPROTEIN"/>
    <property type="match status" value="1"/>
</dbReference>
<keyword evidence="3" id="KW-1003">Cell membrane</keyword>
<organism evidence="4 5">
    <name type="scientific">Pseudonocardia alaniniphila</name>
    <dbReference type="NCBI Taxonomy" id="75291"/>
    <lineage>
        <taxon>Bacteria</taxon>
        <taxon>Bacillati</taxon>
        <taxon>Actinomycetota</taxon>
        <taxon>Actinomycetes</taxon>
        <taxon>Pseudonocardiales</taxon>
        <taxon>Pseudonocardiaceae</taxon>
        <taxon>Pseudonocardia</taxon>
    </lineage>
</organism>
<accession>A0ABS9TMQ1</accession>
<dbReference type="SUPFAM" id="SSF89392">
    <property type="entry name" value="Prokaryotic lipoproteins and lipoprotein localization factors"/>
    <property type="match status" value="1"/>
</dbReference>
<reference evidence="4 5" key="1">
    <citation type="submission" date="2022-03" db="EMBL/GenBank/DDBJ databases">
        <title>Pseudonocardia alaer sp. nov., a novel actinomycete isolated from reed forest soil.</title>
        <authorList>
            <person name="Wang L."/>
        </authorList>
    </citation>
    <scope>NUCLEOTIDE SEQUENCE [LARGE SCALE GENOMIC DNA]</scope>
    <source>
        <strain evidence="4 5">Y-16303</strain>
    </source>
</reference>
<evidence type="ECO:0000256" key="3">
    <source>
        <dbReference type="ARBA" id="ARBA00022475"/>
    </source>
</evidence>
<evidence type="ECO:0000256" key="1">
    <source>
        <dbReference type="ARBA" id="ARBA00004196"/>
    </source>
</evidence>
<comment type="caution">
    <text evidence="4">The sequence shown here is derived from an EMBL/GenBank/DDBJ whole genome shotgun (WGS) entry which is preliminary data.</text>
</comment>
<dbReference type="EMBL" id="JAKXMK010000028">
    <property type="protein sequence ID" value="MCH6169820.1"/>
    <property type="molecule type" value="Genomic_DNA"/>
</dbReference>
<proteinExistence type="inferred from homology"/>
<dbReference type="InterPro" id="IPR029046">
    <property type="entry name" value="LolA/LolB/LppX"/>
</dbReference>
<dbReference type="Pfam" id="PF07161">
    <property type="entry name" value="LppX_LprAFG"/>
    <property type="match status" value="1"/>
</dbReference>